<name>A0A1B1AK12_9PROT</name>
<evidence type="ECO:0000313" key="9">
    <source>
        <dbReference type="Proteomes" id="UP000092498"/>
    </source>
</evidence>
<evidence type="ECO:0000256" key="5">
    <source>
        <dbReference type="ARBA" id="ARBA00022833"/>
    </source>
</evidence>
<evidence type="ECO:0000256" key="2">
    <source>
        <dbReference type="ARBA" id="ARBA00022670"/>
    </source>
</evidence>
<evidence type="ECO:0000256" key="1">
    <source>
        <dbReference type="ARBA" id="ARBA00006247"/>
    </source>
</evidence>
<evidence type="ECO:0000313" key="8">
    <source>
        <dbReference type="EMBL" id="ANP46904.1"/>
    </source>
</evidence>
<keyword evidence="4" id="KW-0378">Hydrolase</keyword>
<dbReference type="PANTHER" id="PTHR45962:SF1">
    <property type="entry name" value="N-FATTY-ACYL-AMINO ACID SYNTHASE_HYDROLASE PM20D1"/>
    <property type="match status" value="1"/>
</dbReference>
<dbReference type="InterPro" id="IPR011650">
    <property type="entry name" value="Peptidase_M20_dimer"/>
</dbReference>
<evidence type="ECO:0000256" key="3">
    <source>
        <dbReference type="ARBA" id="ARBA00022723"/>
    </source>
</evidence>
<dbReference type="Pfam" id="PF01546">
    <property type="entry name" value="Peptidase_M20"/>
    <property type="match status" value="1"/>
</dbReference>
<reference evidence="8 9" key="1">
    <citation type="submission" date="2015-11" db="EMBL/GenBank/DDBJ databases">
        <title>Whole-Genome Sequence of Candidatus Oderbacter manganicum from the National Park Lower Oder Valley, Germany.</title>
        <authorList>
            <person name="Braun B."/>
            <person name="Liere K."/>
            <person name="Szewzyk U."/>
        </authorList>
    </citation>
    <scope>NUCLEOTIDE SEQUENCE [LARGE SCALE GENOMIC DNA]</scope>
    <source>
        <strain evidence="8 9">OTSz_A_272</strain>
    </source>
</reference>
<evidence type="ECO:0000259" key="7">
    <source>
        <dbReference type="Pfam" id="PF07687"/>
    </source>
</evidence>
<keyword evidence="6" id="KW-0732">Signal</keyword>
<dbReference type="STRING" id="1759059.ATE48_13750"/>
<dbReference type="KEGG" id="cbot:ATE48_13750"/>
<accession>A0A1B1AK12</accession>
<keyword evidence="5" id="KW-0862">Zinc</keyword>
<feature type="chain" id="PRO_5008518928" description="Peptidase M20 dimerisation domain-containing protein" evidence="6">
    <location>
        <begin position="25"/>
        <end position="468"/>
    </location>
</feature>
<proteinExistence type="inferred from homology"/>
<sequence length="468" mass="49677">MAGWVRALFLSALFAFGGALPAGAQAPSAAQRTQARDIYQRIIAFDTSVAGAQTPAMAEYLAGLFRGAGFAADDVHVLPLNGAASLLVRYRGNGSGGRPIILMAHMDVVPALRSDWDRDPFTLVEENGFFFGRGTIDNKAGVAQLTSTFLTLRAEGFTPTRDLIIWFSGDEETSGDTTSALLAQHRELLGDAEFALNSDAGGGQLDTNGRGISFVLQTAEKTYASFTFTARNPGGHSSQPREDNAIYDLGDALARLRAFQFPLMWNDTTIESFRNTARVFPGPEGAALRRFAEHPGDRVAARTLSRNVSLNSMMRTTCVATMLDGGHAENALPQSASATVNCRIFPGVAVNDVLAELRAIAGSKVDVAPLGPSNSSDASPLRSDVMQASARAVHAVHPDAVISPYMSAGATDGIFFRAAGIPTYGVGAVFIGDADDFAHGLNERVPVSSFYEGLTHWRILVMDLAGAN</sequence>
<dbReference type="OrthoDB" id="9809784at2"/>
<dbReference type="Proteomes" id="UP000092498">
    <property type="component" value="Chromosome"/>
</dbReference>
<dbReference type="Gene3D" id="3.40.630.10">
    <property type="entry name" value="Zn peptidases"/>
    <property type="match status" value="1"/>
</dbReference>
<dbReference type="Pfam" id="PF07687">
    <property type="entry name" value="M20_dimer"/>
    <property type="match status" value="1"/>
</dbReference>
<dbReference type="Gene3D" id="1.10.150.900">
    <property type="match status" value="1"/>
</dbReference>
<organism evidence="8 9">
    <name type="scientific">Candidatus Viadribacter manganicus</name>
    <dbReference type="NCBI Taxonomy" id="1759059"/>
    <lineage>
        <taxon>Bacteria</taxon>
        <taxon>Pseudomonadati</taxon>
        <taxon>Pseudomonadota</taxon>
        <taxon>Alphaproteobacteria</taxon>
        <taxon>Hyphomonadales</taxon>
        <taxon>Hyphomonadaceae</taxon>
        <taxon>Candidatus Viadribacter</taxon>
    </lineage>
</organism>
<protein>
    <recommendedName>
        <fullName evidence="7">Peptidase M20 dimerisation domain-containing protein</fullName>
    </recommendedName>
</protein>
<dbReference type="InterPro" id="IPR047177">
    <property type="entry name" value="Pept_M20A"/>
</dbReference>
<dbReference type="InterPro" id="IPR036264">
    <property type="entry name" value="Bact_exopeptidase_dim_dom"/>
</dbReference>
<dbReference type="GO" id="GO:0008233">
    <property type="term" value="F:peptidase activity"/>
    <property type="evidence" value="ECO:0007669"/>
    <property type="project" value="UniProtKB-KW"/>
</dbReference>
<feature type="signal peptide" evidence="6">
    <location>
        <begin position="1"/>
        <end position="24"/>
    </location>
</feature>
<gene>
    <name evidence="8" type="ORF">ATE48_13750</name>
</gene>
<dbReference type="EMBL" id="CP013244">
    <property type="protein sequence ID" value="ANP46904.1"/>
    <property type="molecule type" value="Genomic_DNA"/>
</dbReference>
<dbReference type="PANTHER" id="PTHR45962">
    <property type="entry name" value="N-FATTY-ACYL-AMINO ACID SYNTHASE/HYDROLASE PM20D1"/>
    <property type="match status" value="1"/>
</dbReference>
<dbReference type="SUPFAM" id="SSF53187">
    <property type="entry name" value="Zn-dependent exopeptidases"/>
    <property type="match status" value="1"/>
</dbReference>
<dbReference type="GO" id="GO:0006508">
    <property type="term" value="P:proteolysis"/>
    <property type="evidence" value="ECO:0007669"/>
    <property type="project" value="UniProtKB-KW"/>
</dbReference>
<dbReference type="NCBIfam" id="NF006596">
    <property type="entry name" value="PRK09133.1"/>
    <property type="match status" value="1"/>
</dbReference>
<keyword evidence="2" id="KW-0645">Protease</keyword>
<dbReference type="RefSeq" id="WP_066772432.1">
    <property type="nucleotide sequence ID" value="NZ_CP013244.1"/>
</dbReference>
<keyword evidence="9" id="KW-1185">Reference proteome</keyword>
<dbReference type="SUPFAM" id="SSF55031">
    <property type="entry name" value="Bacterial exopeptidase dimerisation domain"/>
    <property type="match status" value="1"/>
</dbReference>
<dbReference type="GO" id="GO:0046872">
    <property type="term" value="F:metal ion binding"/>
    <property type="evidence" value="ECO:0007669"/>
    <property type="project" value="UniProtKB-KW"/>
</dbReference>
<evidence type="ECO:0000256" key="6">
    <source>
        <dbReference type="SAM" id="SignalP"/>
    </source>
</evidence>
<dbReference type="InterPro" id="IPR002933">
    <property type="entry name" value="Peptidase_M20"/>
</dbReference>
<comment type="similarity">
    <text evidence="1">Belongs to the peptidase M20A family.</text>
</comment>
<dbReference type="InParanoid" id="A0A1B1AK12"/>
<keyword evidence="3" id="KW-0479">Metal-binding</keyword>
<feature type="domain" description="Peptidase M20 dimerisation" evidence="7">
    <location>
        <begin position="219"/>
        <end position="363"/>
    </location>
</feature>
<evidence type="ECO:0000256" key="4">
    <source>
        <dbReference type="ARBA" id="ARBA00022801"/>
    </source>
</evidence>
<dbReference type="Gene3D" id="3.30.70.360">
    <property type="match status" value="1"/>
</dbReference>
<dbReference type="AlphaFoldDB" id="A0A1B1AK12"/>